<accession>U5T6L0</accession>
<dbReference type="KEGG" id="spiu:SPICUR_04270"/>
<organism evidence="2 3">
    <name type="scientific">Spiribacter curvatus</name>
    <dbReference type="NCBI Taxonomy" id="1335757"/>
    <lineage>
        <taxon>Bacteria</taxon>
        <taxon>Pseudomonadati</taxon>
        <taxon>Pseudomonadota</taxon>
        <taxon>Gammaproteobacteria</taxon>
        <taxon>Chromatiales</taxon>
        <taxon>Ectothiorhodospiraceae</taxon>
        <taxon>Spiribacter</taxon>
    </lineage>
</organism>
<gene>
    <name evidence="2" type="ORF">SPICUR_04270</name>
</gene>
<dbReference type="STRING" id="1335757.SPICUR_04270"/>
<sequence length="122" mass="13828">MAEQLRERRCLVPDLSRRIHVLETAAAADPEEFAGRRDPVGSRFRHHRQRLTFLLPAALAADIHADTLARQRPLDEHRPPVVMTDPPALVTDAIDIQFDRRLRQSPAASSTHAYQPVQALRN</sequence>
<evidence type="ECO:0000313" key="2">
    <source>
        <dbReference type="EMBL" id="AGY91837.1"/>
    </source>
</evidence>
<dbReference type="AlphaFoldDB" id="U5T6L0"/>
<keyword evidence="3" id="KW-1185">Reference proteome</keyword>
<name>U5T6L0_9GAMM</name>
<dbReference type="HOGENOM" id="CLU_2025288_0_0_6"/>
<evidence type="ECO:0000313" key="3">
    <source>
        <dbReference type="Proteomes" id="UP000017640"/>
    </source>
</evidence>
<dbReference type="EMBL" id="CP005990">
    <property type="protein sequence ID" value="AGY91837.1"/>
    <property type="molecule type" value="Genomic_DNA"/>
</dbReference>
<reference evidence="2 3" key="1">
    <citation type="journal article" date="2013" name="BMC Genomics">
        <title>Genomes of "Spiribacter", a streamlined, successful halophilic bacterium.</title>
        <authorList>
            <person name="Lopez-Perez M."/>
            <person name="Ghai R."/>
            <person name="Leon M.J."/>
            <person name="Rodriguez-Olmos A."/>
            <person name="Copa-Patino J.L."/>
            <person name="Soliveri J."/>
            <person name="Sanchez-Porro C."/>
            <person name="Ventosa A."/>
            <person name="Rodriguez-Valera F."/>
        </authorList>
    </citation>
    <scope>NUCLEOTIDE SEQUENCE [LARGE SCALE GENOMIC DNA]</scope>
    <source>
        <strain evidence="2 3">UAH-SP71</strain>
    </source>
</reference>
<protein>
    <submittedName>
        <fullName evidence="2">Uncharacterized protein</fullName>
    </submittedName>
</protein>
<dbReference type="Proteomes" id="UP000017640">
    <property type="component" value="Chromosome"/>
</dbReference>
<proteinExistence type="predicted"/>
<feature type="region of interest" description="Disordered" evidence="1">
    <location>
        <begin position="102"/>
        <end position="122"/>
    </location>
</feature>
<evidence type="ECO:0000256" key="1">
    <source>
        <dbReference type="SAM" id="MobiDB-lite"/>
    </source>
</evidence>